<proteinExistence type="predicted"/>
<keyword evidence="2" id="KW-1185">Reference proteome</keyword>
<dbReference type="GO" id="GO:0009507">
    <property type="term" value="C:chloroplast"/>
    <property type="evidence" value="ECO:0007669"/>
    <property type="project" value="TreeGrafter"/>
</dbReference>
<accession>A0AAN7G9C9</accession>
<sequence>MSASVSSALTTATIASTAAFASGLHHRSKCIFPCKPFTASSHYHRPFSLRVTNDSRSTELSPEPTIEKSDADKIVDGMDFGELCNEFECISSPLVESTARQLVRDILELREGNRALGTYAVSVRYRDPVRSFAGREKYKRPLWATSALDNPTVSVQEMGMLSTSVLSIKWTIKGKPKSFLAGIGGDLIIRVNSQFTLNQISGQVIEHEEFWDLSSSSAIAQAFFWTSRRLFATNEVGKDLADVVKHLTSRFSTEKENLEIYPDPSGDPTKSGS</sequence>
<organism evidence="1 2">
    <name type="scientific">Quercus rubra</name>
    <name type="common">Northern red oak</name>
    <name type="synonym">Quercus borealis</name>
    <dbReference type="NCBI Taxonomy" id="3512"/>
    <lineage>
        <taxon>Eukaryota</taxon>
        <taxon>Viridiplantae</taxon>
        <taxon>Streptophyta</taxon>
        <taxon>Embryophyta</taxon>
        <taxon>Tracheophyta</taxon>
        <taxon>Spermatophyta</taxon>
        <taxon>Magnoliopsida</taxon>
        <taxon>eudicotyledons</taxon>
        <taxon>Gunneridae</taxon>
        <taxon>Pentapetalae</taxon>
        <taxon>rosids</taxon>
        <taxon>fabids</taxon>
        <taxon>Fagales</taxon>
        <taxon>Fagaceae</taxon>
        <taxon>Quercus</taxon>
    </lineage>
</organism>
<dbReference type="PANTHER" id="PTHR36334:SF1">
    <property type="entry name" value="PROTEIN, PUTATIVE (DUF2358)-RELATED"/>
    <property type="match status" value="1"/>
</dbReference>
<evidence type="ECO:0008006" key="3">
    <source>
        <dbReference type="Google" id="ProtNLM"/>
    </source>
</evidence>
<comment type="caution">
    <text evidence="1">The sequence shown here is derived from an EMBL/GenBank/DDBJ whole genome shotgun (WGS) entry which is preliminary data.</text>
</comment>
<dbReference type="PANTHER" id="PTHR36334">
    <property type="entry name" value="PROTEIN, PUTATIVE (DUF2358)-RELATED"/>
    <property type="match status" value="1"/>
</dbReference>
<evidence type="ECO:0000313" key="1">
    <source>
        <dbReference type="EMBL" id="KAK4605736.1"/>
    </source>
</evidence>
<dbReference type="InterPro" id="IPR018790">
    <property type="entry name" value="DUF2358"/>
</dbReference>
<evidence type="ECO:0000313" key="2">
    <source>
        <dbReference type="Proteomes" id="UP001324115"/>
    </source>
</evidence>
<dbReference type="Pfam" id="PF10184">
    <property type="entry name" value="DUF2358"/>
    <property type="match status" value="1"/>
</dbReference>
<reference evidence="1 2" key="1">
    <citation type="journal article" date="2023" name="G3 (Bethesda)">
        <title>A haplotype-resolved chromosome-scale genome for Quercus rubra L. provides insights into the genetics of adaptive traits for red oak species.</title>
        <authorList>
            <person name="Kapoor B."/>
            <person name="Jenkins J."/>
            <person name="Schmutz J."/>
            <person name="Zhebentyayeva T."/>
            <person name="Kuelheim C."/>
            <person name="Coggeshall M."/>
            <person name="Heim C."/>
            <person name="Lasky J.R."/>
            <person name="Leites L."/>
            <person name="Islam-Faridi N."/>
            <person name="Romero-Severson J."/>
            <person name="DeLeo V.L."/>
            <person name="Lucas S.M."/>
            <person name="Lazic D."/>
            <person name="Gailing O."/>
            <person name="Carlson J."/>
            <person name="Staton M."/>
        </authorList>
    </citation>
    <scope>NUCLEOTIDE SEQUENCE [LARGE SCALE GENOMIC DNA]</scope>
    <source>
        <strain evidence="1">Pseudo-F2</strain>
    </source>
</reference>
<protein>
    <recommendedName>
        <fullName evidence="3">AT1G65230-like protein</fullName>
    </recommendedName>
</protein>
<gene>
    <name evidence="1" type="ORF">RGQ29_000150</name>
</gene>
<name>A0AAN7G9C9_QUERU</name>
<dbReference type="EMBL" id="JAXUIC010000001">
    <property type="protein sequence ID" value="KAK4605736.1"/>
    <property type="molecule type" value="Genomic_DNA"/>
</dbReference>
<dbReference type="AlphaFoldDB" id="A0AAN7G9C9"/>
<dbReference type="Proteomes" id="UP001324115">
    <property type="component" value="Unassembled WGS sequence"/>
</dbReference>